<keyword evidence="2" id="KW-1185">Reference proteome</keyword>
<evidence type="ECO:0000313" key="1">
    <source>
        <dbReference type="EMBL" id="MFH6770430.1"/>
    </source>
</evidence>
<comment type="caution">
    <text evidence="1">The sequence shown here is derived from an EMBL/GenBank/DDBJ whole genome shotgun (WGS) entry which is preliminary data.</text>
</comment>
<name>A0ABW7MV35_9FLAO</name>
<accession>A0ABW7MV35</accession>
<gene>
    <name evidence="1" type="ORF">V8G58_00680</name>
</gene>
<reference evidence="1 2" key="1">
    <citation type="submission" date="2024-02" db="EMBL/GenBank/DDBJ databases">
        <title>A Gaetbulibacter species isolated from tidal flats and genomic insights of their niches.</title>
        <authorList>
            <person name="Ye Y."/>
        </authorList>
    </citation>
    <scope>NUCLEOTIDE SEQUENCE [LARGE SCALE GENOMIC DNA]</scope>
    <source>
        <strain evidence="1 2">KYW382</strain>
    </source>
</reference>
<dbReference type="PROSITE" id="PS51257">
    <property type="entry name" value="PROKAR_LIPOPROTEIN"/>
    <property type="match status" value="1"/>
</dbReference>
<protein>
    <recommendedName>
        <fullName evidence="3">Beta-lactamase-inhibitor-like PepSY-like domain-containing protein</fullName>
    </recommendedName>
</protein>
<organism evidence="1 2">
    <name type="scientific">Gaetbulibacter aestuarii</name>
    <dbReference type="NCBI Taxonomy" id="1502358"/>
    <lineage>
        <taxon>Bacteria</taxon>
        <taxon>Pseudomonadati</taxon>
        <taxon>Bacteroidota</taxon>
        <taxon>Flavobacteriia</taxon>
        <taxon>Flavobacteriales</taxon>
        <taxon>Flavobacteriaceae</taxon>
        <taxon>Gaetbulibacter</taxon>
    </lineage>
</organism>
<dbReference type="Proteomes" id="UP001610100">
    <property type="component" value="Unassembled WGS sequence"/>
</dbReference>
<evidence type="ECO:0008006" key="3">
    <source>
        <dbReference type="Google" id="ProtNLM"/>
    </source>
</evidence>
<dbReference type="RefSeq" id="WP_344738606.1">
    <property type="nucleotide sequence ID" value="NZ_BAABAY010000001.1"/>
</dbReference>
<dbReference type="EMBL" id="JBAWKB010000001">
    <property type="protein sequence ID" value="MFH6770430.1"/>
    <property type="molecule type" value="Genomic_DNA"/>
</dbReference>
<proteinExistence type="predicted"/>
<evidence type="ECO:0000313" key="2">
    <source>
        <dbReference type="Proteomes" id="UP001610100"/>
    </source>
</evidence>
<sequence length="166" mass="19140">MNNQIKILILTLVLGISSCSSSFILRTKRKRINLETLPENSVKVGVDNGIVLIKFNRNDLVNLFQNDLENWSDHRIKSYVDELKAFNSDTIFEKDRTVGTLPIAEYESKFHTLLLNGKADIENKSTKKYLKQIKYKFTRDKLGGKNAYFYDRNGTKIYEIVLALGE</sequence>